<evidence type="ECO:0000256" key="3">
    <source>
        <dbReference type="ARBA" id="ARBA00022448"/>
    </source>
</evidence>
<keyword evidence="5 8" id="KW-0812">Transmembrane</keyword>
<dbReference type="AlphaFoldDB" id="A0A199VQQ1"/>
<dbReference type="PROSITE" id="PS01022">
    <property type="entry name" value="PTR2_1"/>
    <property type="match status" value="1"/>
</dbReference>
<feature type="transmembrane region" description="Helical" evidence="8">
    <location>
        <begin position="92"/>
        <end position="114"/>
    </location>
</feature>
<dbReference type="GeneID" id="109723208"/>
<dbReference type="InterPro" id="IPR018456">
    <property type="entry name" value="PTR2_symporter_CS"/>
</dbReference>
<dbReference type="GO" id="GO:0009705">
    <property type="term" value="C:plant-type vacuole membrane"/>
    <property type="evidence" value="ECO:0007669"/>
    <property type="project" value="UniProtKB-ARBA"/>
</dbReference>
<dbReference type="Pfam" id="PF00854">
    <property type="entry name" value="PTR2"/>
    <property type="match status" value="1"/>
</dbReference>
<dbReference type="GO" id="GO:0071916">
    <property type="term" value="F:dipeptide transmembrane transporter activity"/>
    <property type="evidence" value="ECO:0007669"/>
    <property type="project" value="InterPro"/>
</dbReference>
<keyword evidence="4" id="KW-0597">Phosphoprotein</keyword>
<dbReference type="RefSeq" id="XP_020107080.1">
    <property type="nucleotide sequence ID" value="XM_020251491.1"/>
</dbReference>
<dbReference type="FunFam" id="1.20.1250.20:FF:000147">
    <property type="entry name" value="Protein NRT1/ PTR family 5.10"/>
    <property type="match status" value="1"/>
</dbReference>
<evidence type="ECO:0000256" key="8">
    <source>
        <dbReference type="SAM" id="Phobius"/>
    </source>
</evidence>
<keyword evidence="6 8" id="KW-1133">Transmembrane helix</keyword>
<evidence type="ECO:0000256" key="5">
    <source>
        <dbReference type="ARBA" id="ARBA00022692"/>
    </source>
</evidence>
<evidence type="ECO:0000256" key="1">
    <source>
        <dbReference type="ARBA" id="ARBA00004141"/>
    </source>
</evidence>
<dbReference type="Gene3D" id="1.20.1250.20">
    <property type="entry name" value="MFS general substrate transporter like domains"/>
    <property type="match status" value="1"/>
</dbReference>
<dbReference type="Gramene" id="Aco003246.1.mrna1">
    <property type="protein sequence ID" value="Aco003246.1.mrna1"/>
    <property type="gene ID" value="Aco003246.1.path1"/>
</dbReference>
<sequence length="551" mass="60635">MDGVVDYRGRPISPATNGGWTSALFIIGVEMAERFAYYGITSNLISYLTGPLRESTAAGAANENAWSGAASTLALVGAVVADSWLGRYRTVLYSSFLSFLGLGLLTLSATLPSLKPPECVAVDGESSSCPPPSTFQVGFFFFSLYLVALAHGGHKPCAQAFGADQFDSRDPVESASRSSFFNWWYFGVCAGTITAQLILNYVQDNMGWALGFGLPCVAMGLALLAFFVGTRTYRYHLVAEESPFVRIIEVCGEALKKKWSNFISRNDEASEMLLPEKGKQFKSLEHKPALDFIEPHDSSPSKKMTEAEVKGLARLFPIWTTCLIYTVVFAQPPTLFTKQGSTMERHIGSGFQIPPAALQSCIGITTAIFIPIYDFLLVPFARRFTGRPSGITMLQRIGTGMFLSIVSTVVAALVEMKRLKTARDFGLVDQPNFTVPMSVWWLAPQNVLFGISDAFATVGLQEFFYDQVPDCLRSLGLALYLSIFGLGRFLSSFLISIIDRLTGGKESGWFANDLNQAHLDYFFWLLAGLGFASFVTYLQVARTYVYKKKLR</sequence>
<name>A0A199VQQ1_ANACO</name>
<feature type="transmembrane region" description="Helical" evidence="8">
    <location>
        <begin position="521"/>
        <end position="541"/>
    </location>
</feature>
<dbReference type="InterPro" id="IPR036259">
    <property type="entry name" value="MFS_trans_sf"/>
</dbReference>
<comment type="similarity">
    <text evidence="2">Belongs to the major facilitator superfamily. Proton-dependent oligopeptide transporter (POT/PTR) (TC 2.A.17) family.</text>
</comment>
<feature type="transmembrane region" description="Helical" evidence="8">
    <location>
        <begin position="183"/>
        <end position="202"/>
    </location>
</feature>
<dbReference type="Proteomes" id="UP000092600">
    <property type="component" value="Unassembled WGS sequence"/>
</dbReference>
<evidence type="ECO:0000256" key="6">
    <source>
        <dbReference type="ARBA" id="ARBA00022989"/>
    </source>
</evidence>
<accession>A0A199VQQ1</accession>
<dbReference type="GO" id="GO:0080054">
    <property type="term" value="F:low-affinity nitrate transmembrane transporter activity"/>
    <property type="evidence" value="ECO:0007669"/>
    <property type="project" value="UniProtKB-ARBA"/>
</dbReference>
<dbReference type="EMBL" id="LSRQ01001098">
    <property type="protein sequence ID" value="OAY79394.1"/>
    <property type="molecule type" value="Genomic_DNA"/>
</dbReference>
<evidence type="ECO:0000313" key="12">
    <source>
        <dbReference type="RefSeq" id="XP_020107080.1"/>
    </source>
</evidence>
<organism evidence="9 10">
    <name type="scientific">Ananas comosus</name>
    <name type="common">Pineapple</name>
    <name type="synonym">Ananas ananas</name>
    <dbReference type="NCBI Taxonomy" id="4615"/>
    <lineage>
        <taxon>Eukaryota</taxon>
        <taxon>Viridiplantae</taxon>
        <taxon>Streptophyta</taxon>
        <taxon>Embryophyta</taxon>
        <taxon>Tracheophyta</taxon>
        <taxon>Spermatophyta</taxon>
        <taxon>Magnoliopsida</taxon>
        <taxon>Liliopsida</taxon>
        <taxon>Poales</taxon>
        <taxon>Bromeliaceae</taxon>
        <taxon>Bromelioideae</taxon>
        <taxon>Ananas</taxon>
    </lineage>
</organism>
<keyword evidence="11" id="KW-1185">Reference proteome</keyword>
<feature type="transmembrane region" description="Helical" evidence="8">
    <location>
        <begin position="208"/>
        <end position="228"/>
    </location>
</feature>
<dbReference type="PANTHER" id="PTHR11654">
    <property type="entry name" value="OLIGOPEPTIDE TRANSPORTER-RELATED"/>
    <property type="match status" value="1"/>
</dbReference>
<proteinExistence type="inferred from homology"/>
<feature type="transmembrane region" description="Helical" evidence="8">
    <location>
        <begin position="393"/>
        <end position="414"/>
    </location>
</feature>
<evidence type="ECO:0000313" key="11">
    <source>
        <dbReference type="Proteomes" id="UP000515123"/>
    </source>
</evidence>
<keyword evidence="3" id="KW-0813">Transport</keyword>
<dbReference type="InterPro" id="IPR044739">
    <property type="entry name" value="NRT1/PTR"/>
</dbReference>
<keyword evidence="7 8" id="KW-0472">Membrane</keyword>
<protein>
    <submittedName>
        <fullName evidence="9 12">Protein NRT1/ PTR FAMILY 5.10</fullName>
    </submittedName>
</protein>
<dbReference type="InterPro" id="IPR000109">
    <property type="entry name" value="POT_fam"/>
</dbReference>
<reference evidence="9 10" key="1">
    <citation type="journal article" date="2016" name="DNA Res.">
        <title>The draft genome of MD-2 pineapple using hybrid error correction of long reads.</title>
        <authorList>
            <person name="Redwan R.M."/>
            <person name="Saidin A."/>
            <person name="Kumar S.V."/>
        </authorList>
    </citation>
    <scope>NUCLEOTIDE SEQUENCE [LARGE SCALE GENOMIC DNA]</scope>
    <source>
        <strain evidence="10">cv. MD2</strain>
        <tissue evidence="9">Leaf</tissue>
    </source>
</reference>
<comment type="subcellular location">
    <subcellularLocation>
        <location evidence="1">Membrane</location>
        <topology evidence="1">Multi-pass membrane protein</topology>
    </subcellularLocation>
</comment>
<feature type="transmembrane region" description="Helical" evidence="8">
    <location>
        <begin position="356"/>
        <end position="381"/>
    </location>
</feature>
<feature type="transmembrane region" description="Helical" evidence="8">
    <location>
        <begin position="134"/>
        <end position="152"/>
    </location>
</feature>
<reference evidence="12" key="2">
    <citation type="submission" date="2025-04" db="UniProtKB">
        <authorList>
            <consortium name="RefSeq"/>
        </authorList>
    </citation>
    <scope>IDENTIFICATION</scope>
    <source>
        <tissue evidence="12">Leaf</tissue>
    </source>
</reference>
<dbReference type="GO" id="GO:0042937">
    <property type="term" value="F:tripeptide transmembrane transporter activity"/>
    <property type="evidence" value="ECO:0007669"/>
    <property type="project" value="InterPro"/>
</dbReference>
<evidence type="ECO:0000256" key="7">
    <source>
        <dbReference type="ARBA" id="ARBA00023136"/>
    </source>
</evidence>
<evidence type="ECO:0000313" key="9">
    <source>
        <dbReference type="EMBL" id="OAY79394.1"/>
    </source>
</evidence>
<evidence type="ECO:0000256" key="4">
    <source>
        <dbReference type="ARBA" id="ARBA00022553"/>
    </source>
</evidence>
<feature type="transmembrane region" description="Helical" evidence="8">
    <location>
        <begin position="477"/>
        <end position="501"/>
    </location>
</feature>
<dbReference type="CDD" id="cd17417">
    <property type="entry name" value="MFS_NPF5"/>
    <property type="match status" value="1"/>
</dbReference>
<evidence type="ECO:0000256" key="2">
    <source>
        <dbReference type="ARBA" id="ARBA00005982"/>
    </source>
</evidence>
<evidence type="ECO:0000313" key="10">
    <source>
        <dbReference type="Proteomes" id="UP000092600"/>
    </source>
</evidence>
<dbReference type="Proteomes" id="UP000515123">
    <property type="component" value="Linkage group 17"/>
</dbReference>
<dbReference type="OrthoDB" id="8904098at2759"/>
<dbReference type="SUPFAM" id="SSF103473">
    <property type="entry name" value="MFS general substrate transporter"/>
    <property type="match status" value="1"/>
</dbReference>
<gene>
    <name evidence="12" type="primary">LOC109723208</name>
    <name evidence="9" type="ORF">ACMD2_06083</name>
</gene>